<keyword evidence="1" id="KW-0812">Transmembrane</keyword>
<gene>
    <name evidence="2" type="ORF">SADUNF_Sadunf08G0159300</name>
</gene>
<organism evidence="2 3">
    <name type="scientific">Salix dunnii</name>
    <dbReference type="NCBI Taxonomy" id="1413687"/>
    <lineage>
        <taxon>Eukaryota</taxon>
        <taxon>Viridiplantae</taxon>
        <taxon>Streptophyta</taxon>
        <taxon>Embryophyta</taxon>
        <taxon>Tracheophyta</taxon>
        <taxon>Spermatophyta</taxon>
        <taxon>Magnoliopsida</taxon>
        <taxon>eudicotyledons</taxon>
        <taxon>Gunneridae</taxon>
        <taxon>Pentapetalae</taxon>
        <taxon>rosids</taxon>
        <taxon>fabids</taxon>
        <taxon>Malpighiales</taxon>
        <taxon>Salicaceae</taxon>
        <taxon>Saliceae</taxon>
        <taxon>Salix</taxon>
    </lineage>
</organism>
<feature type="transmembrane region" description="Helical" evidence="1">
    <location>
        <begin position="39"/>
        <end position="58"/>
    </location>
</feature>
<sequence length="104" mass="10740">MNEKALVSTEKDKAGQYLAPSLTITSIERPTRMNSSGMAVSMFAAACVAVLVMAAAAHEGHDHTPGMEMPPAPSPSSSTLVSPSMVIGIALAFIASLLVGRERA</sequence>
<dbReference type="Proteomes" id="UP000657918">
    <property type="component" value="Chromosome 8"/>
</dbReference>
<reference evidence="2 3" key="1">
    <citation type="submission" date="2020-10" db="EMBL/GenBank/DDBJ databases">
        <title>Plant Genome Project.</title>
        <authorList>
            <person name="Zhang R.-G."/>
        </authorList>
    </citation>
    <scope>NUCLEOTIDE SEQUENCE [LARGE SCALE GENOMIC DNA]</scope>
    <source>
        <strain evidence="2">FAFU-HL-1</strain>
        <tissue evidence="2">Leaf</tissue>
    </source>
</reference>
<dbReference type="AlphaFoldDB" id="A0A835MT56"/>
<evidence type="ECO:0000313" key="3">
    <source>
        <dbReference type="Proteomes" id="UP000657918"/>
    </source>
</evidence>
<comment type="caution">
    <text evidence="2">The sequence shown here is derived from an EMBL/GenBank/DDBJ whole genome shotgun (WGS) entry which is preliminary data.</text>
</comment>
<accession>A0A835MT56</accession>
<dbReference type="EMBL" id="JADGMS010000008">
    <property type="protein sequence ID" value="KAF9677932.1"/>
    <property type="molecule type" value="Genomic_DNA"/>
</dbReference>
<protein>
    <submittedName>
        <fullName evidence="2">Uncharacterized protein</fullName>
    </submittedName>
</protein>
<feature type="transmembrane region" description="Helical" evidence="1">
    <location>
        <begin position="78"/>
        <end position="99"/>
    </location>
</feature>
<evidence type="ECO:0000313" key="2">
    <source>
        <dbReference type="EMBL" id="KAF9677932.1"/>
    </source>
</evidence>
<evidence type="ECO:0000256" key="1">
    <source>
        <dbReference type="SAM" id="Phobius"/>
    </source>
</evidence>
<keyword evidence="1" id="KW-0472">Membrane</keyword>
<keyword evidence="3" id="KW-1185">Reference proteome</keyword>
<keyword evidence="1" id="KW-1133">Transmembrane helix</keyword>
<proteinExistence type="predicted"/>
<name>A0A835MT56_9ROSI</name>